<evidence type="ECO:0000313" key="8">
    <source>
        <dbReference type="Proteomes" id="UP000241769"/>
    </source>
</evidence>
<dbReference type="InterPro" id="IPR019734">
    <property type="entry name" value="TPR_rpt"/>
</dbReference>
<gene>
    <name evidence="7" type="ORF">PROFUN_12005</name>
</gene>
<dbReference type="PROSITE" id="PS50003">
    <property type="entry name" value="PH_DOMAIN"/>
    <property type="match status" value="2"/>
</dbReference>
<feature type="domain" description="PH" evidence="5">
    <location>
        <begin position="366"/>
        <end position="456"/>
    </location>
</feature>
<dbReference type="GO" id="GO:0051879">
    <property type="term" value="F:Hsp90 protein binding"/>
    <property type="evidence" value="ECO:0007669"/>
    <property type="project" value="TreeGrafter"/>
</dbReference>
<dbReference type="Pfam" id="PF13181">
    <property type="entry name" value="TPR_8"/>
    <property type="match status" value="2"/>
</dbReference>
<dbReference type="InterPro" id="IPR000008">
    <property type="entry name" value="C2_dom"/>
</dbReference>
<dbReference type="EMBL" id="MDYQ01000479">
    <property type="protein sequence ID" value="PRP74258.1"/>
    <property type="molecule type" value="Genomic_DNA"/>
</dbReference>
<comment type="caution">
    <text evidence="7">The sequence shown here is derived from an EMBL/GenBank/DDBJ whole genome shotgun (WGS) entry which is preliminary data.</text>
</comment>
<protein>
    <submittedName>
        <fullName evidence="7">TPR domain-containing protein</fullName>
    </submittedName>
</protein>
<accession>A0A2P6MRE1</accession>
<feature type="repeat" description="TPR" evidence="3">
    <location>
        <begin position="281"/>
        <end position="314"/>
    </location>
</feature>
<dbReference type="InterPro" id="IPR011993">
    <property type="entry name" value="PH-like_dom_sf"/>
</dbReference>
<sequence length="880" mass="100546">MDVEARLQIQVSKARGLLLNDLNWAYNCYATVQLQEQKFRTRTSRDRNPIWDQTFTCQVSEPITKIIVCVQGQRDITNLGGEVYRSHSQPTKRLTERKVFLGRTIIPISELSDGKLTSGWYPLKQRRESDGDITGDVYLELQYRSKPVWTPIYNTLRAIEEGQYDKAIEMINKAIGVYPNMHMLYAVRSGLFLSADMTTEAMQDAIKVTELAQDAPEGYYRAGMVHFHNDDIDSAIKCFNIGETHDLRIITERVGLEFSPDDEKCAQALRQVKRDEASIRVRRAILHGREKYKEKDFEFAKNYFNEAIELNPNNFFCYLLRLYCNIQCKNLDAAIKDANQIISLAPDWPKVTRVFEWHRFKLYQNDYTKAGYLMKAGQINMMYKKRWIVYKEPVLLYYENRTDLKPKGMTILASFELQKSGKRNFRIVTPGRNMELKTETETERNDWVEVLEKPLNKQTNYKLPEADEREHEIVEEKRTETVIDLELLHVETSQTALDEFSKEMLKSVQAPLYLRSVSLQDSVKSGMVFKMGSDLGFGLLAITAPSWSKQFAILKNNNLFMVDPPKNMPETHVEMTPTAYLSLNSQSKVVFAADKAKKEFAIEVSGVSNDFLLSFNNRDEMNEWAVAILESSGNHSDAVKWMEGQNKATKFISNKIDRKSVIVPTAAPPAPTAVSPPINTQKEVDAMDTTEKRRSRAVVISSSFKEVVLEDPALRPSTNAKDINERGFRFGLSPSNYNSEDDSRPTFTGFVDPEQPRTPSFIKANRTQQIAAATGSRASERQPLIGTHVVPDPPPSKSCSFSEGDPLSYPSRNIPYANVWQKIVTGTIWTKLQKKCMHLQIQPHSCSMGPKSQQYQDTYNDLAKILSTTERQLISQPECQ</sequence>
<keyword evidence="2 3" id="KW-0802">TPR repeat</keyword>
<dbReference type="SMART" id="SM00233">
    <property type="entry name" value="PH"/>
    <property type="match status" value="2"/>
</dbReference>
<dbReference type="SUPFAM" id="SSF81901">
    <property type="entry name" value="HCP-like"/>
    <property type="match status" value="1"/>
</dbReference>
<evidence type="ECO:0000313" key="7">
    <source>
        <dbReference type="EMBL" id="PRP74258.1"/>
    </source>
</evidence>
<evidence type="ECO:0000256" key="3">
    <source>
        <dbReference type="PROSITE-ProRule" id="PRU00339"/>
    </source>
</evidence>
<evidence type="ECO:0000256" key="1">
    <source>
        <dbReference type="ARBA" id="ARBA00022737"/>
    </source>
</evidence>
<dbReference type="InterPro" id="IPR001849">
    <property type="entry name" value="PH_domain"/>
</dbReference>
<dbReference type="SUPFAM" id="SSF50729">
    <property type="entry name" value="PH domain-like"/>
    <property type="match status" value="2"/>
</dbReference>
<dbReference type="SMART" id="SM00239">
    <property type="entry name" value="C2"/>
    <property type="match status" value="1"/>
</dbReference>
<dbReference type="FunCoup" id="A0A2P6MRE1">
    <property type="interactions" value="68"/>
</dbReference>
<dbReference type="PROSITE" id="PS50004">
    <property type="entry name" value="C2"/>
    <property type="match status" value="1"/>
</dbReference>
<dbReference type="Proteomes" id="UP000241769">
    <property type="component" value="Unassembled WGS sequence"/>
</dbReference>
<evidence type="ECO:0000259" key="5">
    <source>
        <dbReference type="PROSITE" id="PS50003"/>
    </source>
</evidence>
<dbReference type="PANTHER" id="PTHR22904">
    <property type="entry name" value="TPR REPEAT CONTAINING PROTEIN"/>
    <property type="match status" value="1"/>
</dbReference>
<keyword evidence="1" id="KW-0677">Repeat</keyword>
<dbReference type="SMART" id="SM00028">
    <property type="entry name" value="TPR"/>
    <property type="match status" value="4"/>
</dbReference>
<evidence type="ECO:0000256" key="2">
    <source>
        <dbReference type="ARBA" id="ARBA00022803"/>
    </source>
</evidence>
<feature type="domain" description="PH" evidence="5">
    <location>
        <begin position="521"/>
        <end position="633"/>
    </location>
</feature>
<dbReference type="Gene3D" id="1.25.40.10">
    <property type="entry name" value="Tetratricopeptide repeat domain"/>
    <property type="match status" value="2"/>
</dbReference>
<feature type="region of interest" description="Disordered" evidence="4">
    <location>
        <begin position="773"/>
        <end position="804"/>
    </location>
</feature>
<evidence type="ECO:0000256" key="4">
    <source>
        <dbReference type="SAM" id="MobiDB-lite"/>
    </source>
</evidence>
<dbReference type="InterPro" id="IPR035892">
    <property type="entry name" value="C2_domain_sf"/>
</dbReference>
<dbReference type="InterPro" id="IPR011990">
    <property type="entry name" value="TPR-like_helical_dom_sf"/>
</dbReference>
<feature type="domain" description="C2" evidence="6">
    <location>
        <begin position="1"/>
        <end position="121"/>
    </location>
</feature>
<dbReference type="SUPFAM" id="SSF49562">
    <property type="entry name" value="C2 domain (Calcium/lipid-binding domain, CaLB)"/>
    <property type="match status" value="1"/>
</dbReference>
<reference evidence="7 8" key="1">
    <citation type="journal article" date="2018" name="Genome Biol. Evol.">
        <title>Multiple Roots of Fruiting Body Formation in Amoebozoa.</title>
        <authorList>
            <person name="Hillmann F."/>
            <person name="Forbes G."/>
            <person name="Novohradska S."/>
            <person name="Ferling I."/>
            <person name="Riege K."/>
            <person name="Groth M."/>
            <person name="Westermann M."/>
            <person name="Marz M."/>
            <person name="Spaller T."/>
            <person name="Winckler T."/>
            <person name="Schaap P."/>
            <person name="Glockner G."/>
        </authorList>
    </citation>
    <scope>NUCLEOTIDE SEQUENCE [LARGE SCALE GENOMIC DNA]</scope>
    <source>
        <strain evidence="7 8">Jena</strain>
    </source>
</reference>
<proteinExistence type="predicted"/>
<dbReference type="Pfam" id="PF00169">
    <property type="entry name" value="PH"/>
    <property type="match status" value="2"/>
</dbReference>
<name>A0A2P6MRE1_9EUKA</name>
<dbReference type="Gene3D" id="2.60.40.150">
    <property type="entry name" value="C2 domain"/>
    <property type="match status" value="1"/>
</dbReference>
<dbReference type="PROSITE" id="PS50005">
    <property type="entry name" value="TPR"/>
    <property type="match status" value="1"/>
</dbReference>
<evidence type="ECO:0000259" key="6">
    <source>
        <dbReference type="PROSITE" id="PS50004"/>
    </source>
</evidence>
<organism evidence="7 8">
    <name type="scientific">Planoprotostelium fungivorum</name>
    <dbReference type="NCBI Taxonomy" id="1890364"/>
    <lineage>
        <taxon>Eukaryota</taxon>
        <taxon>Amoebozoa</taxon>
        <taxon>Evosea</taxon>
        <taxon>Variosea</taxon>
        <taxon>Cavosteliida</taxon>
        <taxon>Cavosteliaceae</taxon>
        <taxon>Planoprotostelium</taxon>
    </lineage>
</organism>
<dbReference type="AlphaFoldDB" id="A0A2P6MRE1"/>
<dbReference type="PANTHER" id="PTHR22904:SF523">
    <property type="entry name" value="STRESS-INDUCED-PHOSPHOPROTEIN 1"/>
    <property type="match status" value="1"/>
</dbReference>
<dbReference type="OrthoDB" id="10261837at2759"/>
<dbReference type="InParanoid" id="A0A2P6MRE1"/>
<dbReference type="Pfam" id="PF00168">
    <property type="entry name" value="C2"/>
    <property type="match status" value="1"/>
</dbReference>
<dbReference type="CDD" id="cd00030">
    <property type="entry name" value="C2"/>
    <property type="match status" value="1"/>
</dbReference>
<keyword evidence="8" id="KW-1185">Reference proteome</keyword>
<dbReference type="Gene3D" id="2.30.29.30">
    <property type="entry name" value="Pleckstrin-homology domain (PH domain)/Phosphotyrosine-binding domain (PTB)"/>
    <property type="match status" value="2"/>
</dbReference>
<dbReference type="STRING" id="1890364.A0A2P6MRE1"/>